<gene>
    <name evidence="1" type="ORF">ANN_05143</name>
</gene>
<comment type="caution">
    <text evidence="1">The sequence shown here is derived from an EMBL/GenBank/DDBJ whole genome shotgun (WGS) entry which is preliminary data.</text>
</comment>
<dbReference type="Proteomes" id="UP001148838">
    <property type="component" value="Unassembled WGS sequence"/>
</dbReference>
<evidence type="ECO:0000313" key="1">
    <source>
        <dbReference type="EMBL" id="KAJ4443471.1"/>
    </source>
</evidence>
<dbReference type="EMBL" id="JAJSOF020000013">
    <property type="protein sequence ID" value="KAJ4443471.1"/>
    <property type="molecule type" value="Genomic_DNA"/>
</dbReference>
<reference evidence="1 2" key="1">
    <citation type="journal article" date="2022" name="Allergy">
        <title>Genome assembly and annotation of Periplaneta americana reveal a comprehensive cockroach allergen profile.</title>
        <authorList>
            <person name="Wang L."/>
            <person name="Xiong Q."/>
            <person name="Saelim N."/>
            <person name="Wang L."/>
            <person name="Nong W."/>
            <person name="Wan A.T."/>
            <person name="Shi M."/>
            <person name="Liu X."/>
            <person name="Cao Q."/>
            <person name="Hui J.H.L."/>
            <person name="Sookrung N."/>
            <person name="Leung T.F."/>
            <person name="Tungtrongchitr A."/>
            <person name="Tsui S.K.W."/>
        </authorList>
    </citation>
    <scope>NUCLEOTIDE SEQUENCE [LARGE SCALE GENOMIC DNA]</scope>
    <source>
        <strain evidence="1">PWHHKU_190912</strain>
    </source>
</reference>
<accession>A0ABQ8TA96</accession>
<keyword evidence="2" id="KW-1185">Reference proteome</keyword>
<name>A0ABQ8TA96_PERAM</name>
<protein>
    <submittedName>
        <fullName evidence="1">Uncharacterized protein</fullName>
    </submittedName>
</protein>
<proteinExistence type="predicted"/>
<organism evidence="1 2">
    <name type="scientific">Periplaneta americana</name>
    <name type="common">American cockroach</name>
    <name type="synonym">Blatta americana</name>
    <dbReference type="NCBI Taxonomy" id="6978"/>
    <lineage>
        <taxon>Eukaryota</taxon>
        <taxon>Metazoa</taxon>
        <taxon>Ecdysozoa</taxon>
        <taxon>Arthropoda</taxon>
        <taxon>Hexapoda</taxon>
        <taxon>Insecta</taxon>
        <taxon>Pterygota</taxon>
        <taxon>Neoptera</taxon>
        <taxon>Polyneoptera</taxon>
        <taxon>Dictyoptera</taxon>
        <taxon>Blattodea</taxon>
        <taxon>Blattoidea</taxon>
        <taxon>Blattidae</taxon>
        <taxon>Blattinae</taxon>
        <taxon>Periplaneta</taxon>
    </lineage>
</organism>
<sequence>MAGLCEGGNEPPVSLKASNEMRSGRFVLHSQLEAPRPAETVKRSRCPSSRMAPSERLLCGVYAADINIPLFVIKLSA</sequence>
<evidence type="ECO:0000313" key="2">
    <source>
        <dbReference type="Proteomes" id="UP001148838"/>
    </source>
</evidence>